<protein>
    <submittedName>
        <fullName evidence="3">Uncharacterized protein</fullName>
    </submittedName>
</protein>
<feature type="compositionally biased region" description="Low complexity" evidence="2">
    <location>
        <begin position="11"/>
        <end position="20"/>
    </location>
</feature>
<dbReference type="OrthoDB" id="431653at2759"/>
<dbReference type="EMBL" id="JABANN010000021">
    <property type="protein sequence ID" value="KAF4675005.1"/>
    <property type="molecule type" value="Genomic_DNA"/>
</dbReference>
<proteinExistence type="predicted"/>
<keyword evidence="1" id="KW-0175">Coiled coil</keyword>
<evidence type="ECO:0000256" key="1">
    <source>
        <dbReference type="SAM" id="Coils"/>
    </source>
</evidence>
<accession>A0A7J6MDQ3</accession>
<evidence type="ECO:0000313" key="5">
    <source>
        <dbReference type="Proteomes" id="UP000570595"/>
    </source>
</evidence>
<feature type="region of interest" description="Disordered" evidence="2">
    <location>
        <begin position="314"/>
        <end position="334"/>
    </location>
</feature>
<evidence type="ECO:0000313" key="4">
    <source>
        <dbReference type="EMBL" id="KAF4675005.1"/>
    </source>
</evidence>
<reference evidence="5 6" key="1">
    <citation type="submission" date="2020-04" db="EMBL/GenBank/DDBJ databases">
        <title>Perkinsus olseni comparative genomics.</title>
        <authorList>
            <person name="Bogema D.R."/>
        </authorList>
    </citation>
    <scope>NUCLEOTIDE SEQUENCE [LARGE SCALE GENOMIC DNA]</scope>
    <source>
        <strain evidence="3">ATCC PRA-179</strain>
        <strain evidence="4">ATCC PRA-31</strain>
    </source>
</reference>
<feature type="compositionally biased region" description="Basic residues" evidence="2">
    <location>
        <begin position="27"/>
        <end position="36"/>
    </location>
</feature>
<dbReference type="Proteomes" id="UP000570595">
    <property type="component" value="Unassembled WGS sequence"/>
</dbReference>
<dbReference type="EMBL" id="JABAHT010000022">
    <property type="protein sequence ID" value="KAF4669547.1"/>
    <property type="molecule type" value="Genomic_DNA"/>
</dbReference>
<name>A0A7J6MDQ3_PEROL</name>
<dbReference type="Proteomes" id="UP000572268">
    <property type="component" value="Unassembled WGS sequence"/>
</dbReference>
<feature type="coiled-coil region" evidence="1">
    <location>
        <begin position="193"/>
        <end position="227"/>
    </location>
</feature>
<gene>
    <name evidence="4" type="ORF">FOL46_003173</name>
    <name evidence="3" type="ORF">FOZ61_003781</name>
</gene>
<evidence type="ECO:0000256" key="2">
    <source>
        <dbReference type="SAM" id="MobiDB-lite"/>
    </source>
</evidence>
<sequence>MSSTKVEHKPAASAEAAVVSKEGEHHSHSRGHHKKIGAANPTFKKLFNDGRPATLSDEDTLSYDTLKVYGPAIRAALQTDIQTKMLPEITGEKTAETTQHLAQLVGSMQATIYRSVAHMVMDETFVKKIASEMDRGTSEAASSGQVKSALQTALDTELEKSLSNELRQRLVPAMLDCVDSLTLKVTADQSTQVEELREALDSSQKTISLLSSRCKSLEDRVRSLAQKQQFAGSRIDSQLAEAVKELRALDKDADFARQFDTSALSPDLPSQSEAEIADQFKLLMKVLEQVRGQVIRPMLAQMRELQEEIRAMKGTDAQKDSVPSSPTLPGSSAAVRRQMNKLVGEGKWEDAFQTVVKHTLKEAEEAESHPESRRRPYEDLLQELLDMTASQPELWLSHPLPDRTAAPLSTRPDLKVELIEALTLQLRRPTEDVTITVVDSKMDWLRELTLSLSSSSIRGMPEVTELLSKTIRELKGLEQDPGSFVNSRNIRESDTAAQKLLLSKLSLIIRCMEALIR</sequence>
<evidence type="ECO:0000313" key="6">
    <source>
        <dbReference type="Proteomes" id="UP000572268"/>
    </source>
</evidence>
<organism evidence="3 5">
    <name type="scientific">Perkinsus olseni</name>
    <name type="common">Perkinsus atlanticus</name>
    <dbReference type="NCBI Taxonomy" id="32597"/>
    <lineage>
        <taxon>Eukaryota</taxon>
        <taxon>Sar</taxon>
        <taxon>Alveolata</taxon>
        <taxon>Perkinsozoa</taxon>
        <taxon>Perkinsea</taxon>
        <taxon>Perkinsida</taxon>
        <taxon>Perkinsidae</taxon>
        <taxon>Perkinsus</taxon>
    </lineage>
</organism>
<feature type="compositionally biased region" description="Polar residues" evidence="2">
    <location>
        <begin position="321"/>
        <end position="330"/>
    </location>
</feature>
<feature type="region of interest" description="Disordered" evidence="2">
    <location>
        <begin position="1"/>
        <end position="43"/>
    </location>
</feature>
<feature type="compositionally biased region" description="Basic and acidic residues" evidence="2">
    <location>
        <begin position="1"/>
        <end position="10"/>
    </location>
</feature>
<evidence type="ECO:0000313" key="3">
    <source>
        <dbReference type="EMBL" id="KAF4669547.1"/>
    </source>
</evidence>
<comment type="caution">
    <text evidence="3">The sequence shown here is derived from an EMBL/GenBank/DDBJ whole genome shotgun (WGS) entry which is preliminary data.</text>
</comment>
<dbReference type="AlphaFoldDB" id="A0A7J6MDQ3"/>